<organism evidence="6 7">
    <name type="scientific">Prosthecobacter vanneervenii</name>
    <dbReference type="NCBI Taxonomy" id="48466"/>
    <lineage>
        <taxon>Bacteria</taxon>
        <taxon>Pseudomonadati</taxon>
        <taxon>Verrucomicrobiota</taxon>
        <taxon>Verrucomicrobiia</taxon>
        <taxon>Verrucomicrobiales</taxon>
        <taxon>Verrucomicrobiaceae</taxon>
        <taxon>Prosthecobacter</taxon>
    </lineage>
</organism>
<dbReference type="PANTHER" id="PTHR47810:SF1">
    <property type="entry name" value="DNA LIGASE B"/>
    <property type="match status" value="1"/>
</dbReference>
<comment type="caution">
    <text evidence="6">The sequence shown here is derived from an EMBL/GenBank/DDBJ whole genome shotgun (WGS) entry which is preliminary data.</text>
</comment>
<feature type="domain" description="WGR" evidence="5">
    <location>
        <begin position="1"/>
        <end position="90"/>
    </location>
</feature>
<dbReference type="Gene3D" id="3.30.470.30">
    <property type="entry name" value="DNA ligase/mRNA capping enzyme"/>
    <property type="match status" value="1"/>
</dbReference>
<dbReference type="InterPro" id="IPR008893">
    <property type="entry name" value="WGR_domain"/>
</dbReference>
<evidence type="ECO:0000313" key="6">
    <source>
        <dbReference type="EMBL" id="MBB5031566.1"/>
    </source>
</evidence>
<dbReference type="GO" id="GO:0006260">
    <property type="term" value="P:DNA replication"/>
    <property type="evidence" value="ECO:0007669"/>
    <property type="project" value="UniProtKB-KW"/>
</dbReference>
<dbReference type="CDD" id="cd06846">
    <property type="entry name" value="Adenylation_DNA_ligase_like"/>
    <property type="match status" value="1"/>
</dbReference>
<protein>
    <submittedName>
        <fullName evidence="6">Bifunctional non-homologous end joining protein LigD</fullName>
        <ecNumber evidence="6">6.5.1.1</ecNumber>
    </submittedName>
</protein>
<dbReference type="CDD" id="cd07998">
    <property type="entry name" value="WGR_DNA_ligase"/>
    <property type="match status" value="1"/>
</dbReference>
<evidence type="ECO:0000256" key="2">
    <source>
        <dbReference type="ARBA" id="ARBA00022705"/>
    </source>
</evidence>
<accession>A0A7W8DJ75</accession>
<dbReference type="Pfam" id="PF05406">
    <property type="entry name" value="WGR"/>
    <property type="match status" value="1"/>
</dbReference>
<evidence type="ECO:0000256" key="4">
    <source>
        <dbReference type="ARBA" id="ARBA00023204"/>
    </source>
</evidence>
<evidence type="ECO:0000313" key="7">
    <source>
        <dbReference type="Proteomes" id="UP000590740"/>
    </source>
</evidence>
<dbReference type="PROSITE" id="PS51977">
    <property type="entry name" value="WGR"/>
    <property type="match status" value="1"/>
</dbReference>
<evidence type="ECO:0000259" key="5">
    <source>
        <dbReference type="PROSITE" id="PS51977"/>
    </source>
</evidence>
<dbReference type="InterPro" id="IPR050326">
    <property type="entry name" value="NAD_dep_DNA_ligaseB"/>
</dbReference>
<dbReference type="Proteomes" id="UP000590740">
    <property type="component" value="Unassembled WGS sequence"/>
</dbReference>
<keyword evidence="7" id="KW-1185">Reference proteome</keyword>
<evidence type="ECO:0000256" key="3">
    <source>
        <dbReference type="ARBA" id="ARBA00022763"/>
    </source>
</evidence>
<dbReference type="SMART" id="SM00773">
    <property type="entry name" value="WGR"/>
    <property type="match status" value="1"/>
</dbReference>
<dbReference type="SUPFAM" id="SSF56091">
    <property type="entry name" value="DNA ligase/mRNA capping enzyme, catalytic domain"/>
    <property type="match status" value="1"/>
</dbReference>
<keyword evidence="4" id="KW-0234">DNA repair</keyword>
<dbReference type="Gene3D" id="2.20.140.10">
    <property type="entry name" value="WGR domain"/>
    <property type="match status" value="1"/>
</dbReference>
<dbReference type="EC" id="6.5.1.1" evidence="6"/>
<dbReference type="EMBL" id="JACHIG010000002">
    <property type="protein sequence ID" value="MBB5031566.1"/>
    <property type="molecule type" value="Genomic_DNA"/>
</dbReference>
<dbReference type="RefSeq" id="WP_184338509.1">
    <property type="nucleotide sequence ID" value="NZ_JACHIG010000002.1"/>
</dbReference>
<dbReference type="GO" id="GO:0006281">
    <property type="term" value="P:DNA repair"/>
    <property type="evidence" value="ECO:0007669"/>
    <property type="project" value="UniProtKB-KW"/>
</dbReference>
<dbReference type="Pfam" id="PF09414">
    <property type="entry name" value="RNA_ligase"/>
    <property type="match status" value="1"/>
</dbReference>
<dbReference type="GO" id="GO:0003910">
    <property type="term" value="F:DNA ligase (ATP) activity"/>
    <property type="evidence" value="ECO:0007669"/>
    <property type="project" value="UniProtKB-EC"/>
</dbReference>
<name>A0A7W8DJ75_9BACT</name>
<dbReference type="PANTHER" id="PTHR47810">
    <property type="entry name" value="DNA LIGASE"/>
    <property type="match status" value="1"/>
</dbReference>
<reference evidence="6 7" key="1">
    <citation type="submission" date="2020-08" db="EMBL/GenBank/DDBJ databases">
        <title>Genomic Encyclopedia of Type Strains, Phase IV (KMG-IV): sequencing the most valuable type-strain genomes for metagenomic binning, comparative biology and taxonomic classification.</title>
        <authorList>
            <person name="Goeker M."/>
        </authorList>
    </citation>
    <scope>NUCLEOTIDE SEQUENCE [LARGE SCALE GENOMIC DNA]</scope>
    <source>
        <strain evidence="6 7">DSM 12252</strain>
    </source>
</reference>
<sequence>MESITLYFREGPSDKVYQASISQKDDGYHVHFAYGRRGTTLNTGSKTQTPVAYPIAKGIYDKLIREKMAKGYKPGVAGAVTPPPESPNKHTGIHCQLLNPLHEQQLDQMLLNPDYWMQEKLDGRRLLIKKAGDQITGINRLGFPTAVPEPIAHEAAQYPRDFILDGEAVGDTFHAFDLLTIGPEDMRPLGFAVRYLRMRNMLNVFDHPHIRLVQVMFPSETAGQLQRFKQEGKEGVVFKHKDAPYTPGRPNSGGSQFKYKFHETASFIVTKLNGKRSVSLILFDGEKVRPAGNVTIPSNHDVPEPGTVVECRYLYAFKESGSIYQPVYLGPRPDIRAAECTTAQLKYKTEAEA</sequence>
<gene>
    <name evidence="6" type="ORF">HNQ65_001134</name>
</gene>
<evidence type="ECO:0000256" key="1">
    <source>
        <dbReference type="ARBA" id="ARBA00022598"/>
    </source>
</evidence>
<dbReference type="InterPro" id="IPR021122">
    <property type="entry name" value="RNA_ligase_dom_REL/Rnl2"/>
</dbReference>
<proteinExistence type="predicted"/>
<dbReference type="AlphaFoldDB" id="A0A7W8DJ75"/>
<keyword evidence="3" id="KW-0227">DNA damage</keyword>
<keyword evidence="1 6" id="KW-0436">Ligase</keyword>
<keyword evidence="2" id="KW-0235">DNA replication</keyword>